<name>T0GWW9_9SPHN</name>
<protein>
    <submittedName>
        <fullName evidence="1">Uncharacterized protein</fullName>
    </submittedName>
</protein>
<dbReference type="RefSeq" id="WP_021243643.1">
    <property type="nucleotide sequence ID" value="NZ_ATIB01000027.1"/>
</dbReference>
<comment type="caution">
    <text evidence="1">The sequence shown here is derived from an EMBL/GenBank/DDBJ whole genome shotgun (WGS) entry which is preliminary data.</text>
</comment>
<evidence type="ECO:0000313" key="2">
    <source>
        <dbReference type="Proteomes" id="UP000015524"/>
    </source>
</evidence>
<sequence>MQSRTVRECPHQAMLAAASQLSGWSVGVASGTAHLISDMLVRSGGPIQKASVLA</sequence>
<organism evidence="1 2">
    <name type="scientific">Sphingobium baderi LL03</name>
    <dbReference type="NCBI Taxonomy" id="1114964"/>
    <lineage>
        <taxon>Bacteria</taxon>
        <taxon>Pseudomonadati</taxon>
        <taxon>Pseudomonadota</taxon>
        <taxon>Alphaproteobacteria</taxon>
        <taxon>Sphingomonadales</taxon>
        <taxon>Sphingomonadaceae</taxon>
        <taxon>Sphingobium</taxon>
    </lineage>
</organism>
<dbReference type="EMBL" id="ATIB01000027">
    <property type="protein sequence ID" value="EQB05177.1"/>
    <property type="molecule type" value="Genomic_DNA"/>
</dbReference>
<reference evidence="1 2" key="1">
    <citation type="journal article" date="2013" name="Genome Announc.">
        <title>Draft Genome Sequence of a Hexachlorocyclohexane-Degrading Bacterium, Sphingobium baderi Strain LL03T.</title>
        <authorList>
            <person name="Kaur J."/>
            <person name="Verma H."/>
            <person name="Tripathi C."/>
            <person name="Khurana J.P."/>
            <person name="Lal R."/>
        </authorList>
    </citation>
    <scope>NUCLEOTIDE SEQUENCE [LARGE SCALE GENOMIC DNA]</scope>
    <source>
        <strain evidence="1 2">LL03</strain>
    </source>
</reference>
<proteinExistence type="predicted"/>
<evidence type="ECO:0000313" key="1">
    <source>
        <dbReference type="EMBL" id="EQB05177.1"/>
    </source>
</evidence>
<keyword evidence="2" id="KW-1185">Reference proteome</keyword>
<gene>
    <name evidence="1" type="ORF">L485_03395</name>
</gene>
<dbReference type="Proteomes" id="UP000015524">
    <property type="component" value="Unassembled WGS sequence"/>
</dbReference>
<dbReference type="AlphaFoldDB" id="T0GWW9"/>
<dbReference type="PATRIC" id="fig|1114964.3.peg.644"/>
<accession>T0GWW9</accession>